<gene>
    <name evidence="2" type="ORF">B0T19DRAFT_405209</name>
</gene>
<feature type="region of interest" description="Disordered" evidence="1">
    <location>
        <begin position="543"/>
        <end position="658"/>
    </location>
</feature>
<feature type="compositionally biased region" description="Polar residues" evidence="1">
    <location>
        <begin position="580"/>
        <end position="592"/>
    </location>
</feature>
<feature type="compositionally biased region" description="Polar residues" evidence="1">
    <location>
        <begin position="68"/>
        <end position="85"/>
    </location>
</feature>
<dbReference type="AlphaFoldDB" id="A0AAE0I3D6"/>
<feature type="compositionally biased region" description="Low complexity" evidence="1">
    <location>
        <begin position="601"/>
        <end position="642"/>
    </location>
</feature>
<keyword evidence="3" id="KW-1185">Reference proteome</keyword>
<feature type="compositionally biased region" description="Low complexity" evidence="1">
    <location>
        <begin position="544"/>
        <end position="579"/>
    </location>
</feature>
<dbReference type="EMBL" id="JAUEPO010000007">
    <property type="protein sequence ID" value="KAK3317519.1"/>
    <property type="molecule type" value="Genomic_DNA"/>
</dbReference>
<name>A0AAE0I3D6_9PEZI</name>
<evidence type="ECO:0000256" key="1">
    <source>
        <dbReference type="SAM" id="MobiDB-lite"/>
    </source>
</evidence>
<sequence length="726" mass="78212">MSGSTAELGPPAASGPRLPVVAGTQPYATMDQICGDRRYTRINALICDVCKAWVRITEWYQPMGGSETRPSVQTSGQPLNSSNESPALRKRKKTKESWTDSLKDLDTPRPSGEELELSSRIACGTGRANPKEEDFCPECFVANTFGEPLAYMNYRLYCDDDGLGNLRLKNDIPLQYLLGPLGRHAHFHQRFDSDATLNNKLLAENPTLGPQNWNLYRFLQVPWREVLLDCCRFSKKLMAQGKGTGHDSEPDPTPSIAPAASSSSQGQHSLPPPNPGHQQPPVSSAAAEHSGVRASGGAVPQPSDGHRDQELHNPGFRRKAYTEPPLPQTHKDRDPRWRVTLAGQRGALPPTWGTHQTKVLRRFLVNMGIIILPAPKLNRHHRLALLVNKECPLTAPALRRSLLGLDTRRLAECIAARATLQLGHPPSPTNIVLIWAIVGCPARVAMEEKGKPAALLALPGLAAATGITSPSLATSISIRGRLILANLPRGVAQQVPCLLDEVVAPLRGLKVYRNRALLGCRAPLANQCPRTLILSIGIEGKLTSGSSRGSSPQQGRSSQPPARAGSSQQSQAAAARSSSDTSMALNNNNGPSSPVAVAPEINHSINNRLNNNSINNNSNNNSINNNSPNSNNNSLNNSVNKKNSNKDPDKHPQQQTNLPSKAADMEEAHRLQVPQKAAETAVAGKIQKLPKIGINKGEVDKARDRDRGRAAGGVRLHVTSAIGAAA</sequence>
<organism evidence="2 3">
    <name type="scientific">Cercophora scortea</name>
    <dbReference type="NCBI Taxonomy" id="314031"/>
    <lineage>
        <taxon>Eukaryota</taxon>
        <taxon>Fungi</taxon>
        <taxon>Dikarya</taxon>
        <taxon>Ascomycota</taxon>
        <taxon>Pezizomycotina</taxon>
        <taxon>Sordariomycetes</taxon>
        <taxon>Sordariomycetidae</taxon>
        <taxon>Sordariales</taxon>
        <taxon>Lasiosphaeriaceae</taxon>
        <taxon>Cercophora</taxon>
    </lineage>
</organism>
<protein>
    <submittedName>
        <fullName evidence="2">Uncharacterized protein</fullName>
    </submittedName>
</protein>
<dbReference type="Proteomes" id="UP001286456">
    <property type="component" value="Unassembled WGS sequence"/>
</dbReference>
<feature type="compositionally biased region" description="Low complexity" evidence="1">
    <location>
        <begin position="254"/>
        <end position="269"/>
    </location>
</feature>
<comment type="caution">
    <text evidence="2">The sequence shown here is derived from an EMBL/GenBank/DDBJ whole genome shotgun (WGS) entry which is preliminary data.</text>
</comment>
<reference evidence="2" key="2">
    <citation type="submission" date="2023-06" db="EMBL/GenBank/DDBJ databases">
        <authorList>
            <consortium name="Lawrence Berkeley National Laboratory"/>
            <person name="Haridas S."/>
            <person name="Hensen N."/>
            <person name="Bonometti L."/>
            <person name="Westerberg I."/>
            <person name="Brannstrom I.O."/>
            <person name="Guillou S."/>
            <person name="Cros-Aarteil S."/>
            <person name="Calhoun S."/>
            <person name="Kuo A."/>
            <person name="Mondo S."/>
            <person name="Pangilinan J."/>
            <person name="Riley R."/>
            <person name="Labutti K."/>
            <person name="Andreopoulos B."/>
            <person name="Lipzen A."/>
            <person name="Chen C."/>
            <person name="Yanf M."/>
            <person name="Daum C."/>
            <person name="Ng V."/>
            <person name="Clum A."/>
            <person name="Steindorff A."/>
            <person name="Ohm R."/>
            <person name="Martin F."/>
            <person name="Silar P."/>
            <person name="Natvig D."/>
            <person name="Lalanne C."/>
            <person name="Gautier V."/>
            <person name="Ament-Velasquez S.L."/>
            <person name="Kruys A."/>
            <person name="Hutchinson M.I."/>
            <person name="Powell A.J."/>
            <person name="Barry K."/>
            <person name="Miller A.N."/>
            <person name="Grigoriev I.V."/>
            <person name="Debuchy R."/>
            <person name="Gladieux P."/>
            <person name="Thoren M.H."/>
            <person name="Johannesson H."/>
        </authorList>
    </citation>
    <scope>NUCLEOTIDE SEQUENCE</scope>
    <source>
        <strain evidence="2">SMH4131-1</strain>
    </source>
</reference>
<accession>A0AAE0I3D6</accession>
<evidence type="ECO:0000313" key="2">
    <source>
        <dbReference type="EMBL" id="KAK3317519.1"/>
    </source>
</evidence>
<proteinExistence type="predicted"/>
<feature type="compositionally biased region" description="Basic and acidic residues" evidence="1">
    <location>
        <begin position="95"/>
        <end position="107"/>
    </location>
</feature>
<feature type="region of interest" description="Disordered" evidence="1">
    <location>
        <begin position="240"/>
        <end position="337"/>
    </location>
</feature>
<feature type="region of interest" description="Disordered" evidence="1">
    <location>
        <begin position="1"/>
        <end position="20"/>
    </location>
</feature>
<reference evidence="2" key="1">
    <citation type="journal article" date="2023" name="Mol. Phylogenet. Evol.">
        <title>Genome-scale phylogeny and comparative genomics of the fungal order Sordariales.</title>
        <authorList>
            <person name="Hensen N."/>
            <person name="Bonometti L."/>
            <person name="Westerberg I."/>
            <person name="Brannstrom I.O."/>
            <person name="Guillou S."/>
            <person name="Cros-Aarteil S."/>
            <person name="Calhoun S."/>
            <person name="Haridas S."/>
            <person name="Kuo A."/>
            <person name="Mondo S."/>
            <person name="Pangilinan J."/>
            <person name="Riley R."/>
            <person name="LaButti K."/>
            <person name="Andreopoulos B."/>
            <person name="Lipzen A."/>
            <person name="Chen C."/>
            <person name="Yan M."/>
            <person name="Daum C."/>
            <person name="Ng V."/>
            <person name="Clum A."/>
            <person name="Steindorff A."/>
            <person name="Ohm R.A."/>
            <person name="Martin F."/>
            <person name="Silar P."/>
            <person name="Natvig D.O."/>
            <person name="Lalanne C."/>
            <person name="Gautier V."/>
            <person name="Ament-Velasquez S.L."/>
            <person name="Kruys A."/>
            <person name="Hutchinson M.I."/>
            <person name="Powell A.J."/>
            <person name="Barry K."/>
            <person name="Miller A.N."/>
            <person name="Grigoriev I.V."/>
            <person name="Debuchy R."/>
            <person name="Gladieux P."/>
            <person name="Hiltunen Thoren M."/>
            <person name="Johannesson H."/>
        </authorList>
    </citation>
    <scope>NUCLEOTIDE SEQUENCE</scope>
    <source>
        <strain evidence="2">SMH4131-1</strain>
    </source>
</reference>
<feature type="region of interest" description="Disordered" evidence="1">
    <location>
        <begin position="64"/>
        <end position="117"/>
    </location>
</feature>
<evidence type="ECO:0000313" key="3">
    <source>
        <dbReference type="Proteomes" id="UP001286456"/>
    </source>
</evidence>